<keyword evidence="3 6" id="KW-1133">Transmembrane helix</keyword>
<keyword evidence="9" id="KW-1185">Reference proteome</keyword>
<feature type="transmembrane region" description="Helical" evidence="6">
    <location>
        <begin position="231"/>
        <end position="258"/>
    </location>
</feature>
<dbReference type="EMBL" id="JBBPDW010000021">
    <property type="protein sequence ID" value="KAK7543281.1"/>
    <property type="molecule type" value="Genomic_DNA"/>
</dbReference>
<comment type="caution">
    <text evidence="8">The sequence shown here is derived from an EMBL/GenBank/DDBJ whole genome shotgun (WGS) entry which is preliminary data.</text>
</comment>
<evidence type="ECO:0000256" key="5">
    <source>
        <dbReference type="SAM" id="MobiDB-lite"/>
    </source>
</evidence>
<proteinExistence type="predicted"/>
<feature type="domain" description="SUN" evidence="7">
    <location>
        <begin position="463"/>
        <end position="672"/>
    </location>
</feature>
<evidence type="ECO:0000313" key="8">
    <source>
        <dbReference type="EMBL" id="KAK7543281.1"/>
    </source>
</evidence>
<dbReference type="Gene3D" id="2.60.120.260">
    <property type="entry name" value="Galactose-binding domain-like"/>
    <property type="match status" value="1"/>
</dbReference>
<sequence>MSGHSRFPDTPRPRNRRGGTTPVPSGPARSTRSTGQTPLPGMEVDPMSRRRSRSNSLVPNAGNLGNLTNQPTNLSTSYGGSHAVSAGLPGSTRNPTAGTSNFADSFQLGEAATAARGRGRGTPAASGRGHGSSHHLSPINEASNQSNASNSSARGSGRARNITSRGAPSVSAHDVPIPSIEGRDAATFQDETAGPMTNQSTAPRDTSPAESVDSRVARSAWGRMTRFGPHFFNFSVIFTALVLYSLIGFIIVDMIFFARMMPHTYYRQRVSQARILFNSTEITQELFDNQQMINKTFTANRRWNWHVDKGLGDLEADIKSLTQGFEMLKMELPETLVLPGLDGSGQPMVPESFWHAARAFLSVAGGDEPEAYEFWEHFKATNAARLEAFLLTDDDSLLKKAVQNDILVDKSTVIDLIKNRINQLELTMPHITGSNLSYALDQIIVANMRETLTTVNFFSRGMGALVIPDLTSPTLKSFNYLHYGLSKLLYAWIPSLQDMEFAGPPTANQALRGWQEENDCWCSAKSDKGQAQLAVRMLHRVYPTKLVVEHIPKSATLDITTAPQRIELWLSVENDTERNKLRNAVNAMVKARATSVDTDKPRHQIHHPGSTYVFVGAFDYDTSAPNHVQVLEPLVSLVNLKIPIEDVVVRVASNHGQAFTCLYRVRMLGELVDRVNIHRDKKFP</sequence>
<reference evidence="8 9" key="1">
    <citation type="submission" date="2024-04" db="EMBL/GenBank/DDBJ databases">
        <title>Phyllosticta paracitricarpa is synonymous to the EU quarantine fungus P. citricarpa based on phylogenomic analyses.</title>
        <authorList>
            <consortium name="Lawrence Berkeley National Laboratory"/>
            <person name="Van Ingen-Buijs V.A."/>
            <person name="Van Westerhoven A.C."/>
            <person name="Haridas S."/>
            <person name="Skiadas P."/>
            <person name="Martin F."/>
            <person name="Groenewald J.Z."/>
            <person name="Crous P.W."/>
            <person name="Seidl M.F."/>
        </authorList>
    </citation>
    <scope>NUCLEOTIDE SEQUENCE [LARGE SCALE GENOMIC DNA]</scope>
    <source>
        <strain evidence="8 9">CBS 122670</strain>
    </source>
</reference>
<dbReference type="InterPro" id="IPR045119">
    <property type="entry name" value="SUN1-5"/>
</dbReference>
<evidence type="ECO:0000256" key="2">
    <source>
        <dbReference type="ARBA" id="ARBA00022692"/>
    </source>
</evidence>
<keyword evidence="4 6" id="KW-0472">Membrane</keyword>
<evidence type="ECO:0000256" key="1">
    <source>
        <dbReference type="ARBA" id="ARBA00004370"/>
    </source>
</evidence>
<comment type="subcellular location">
    <subcellularLocation>
        <location evidence="1">Membrane</location>
    </subcellularLocation>
</comment>
<feature type="compositionally biased region" description="Polar residues" evidence="5">
    <location>
        <begin position="91"/>
        <end position="104"/>
    </location>
</feature>
<accession>A0ABR1M6L6</accession>
<dbReference type="InterPro" id="IPR012919">
    <property type="entry name" value="SUN_dom"/>
</dbReference>
<feature type="region of interest" description="Disordered" evidence="5">
    <location>
        <begin position="191"/>
        <end position="213"/>
    </location>
</feature>
<organism evidence="8 9">
    <name type="scientific">Phyllosticta citricarpa</name>
    <dbReference type="NCBI Taxonomy" id="55181"/>
    <lineage>
        <taxon>Eukaryota</taxon>
        <taxon>Fungi</taxon>
        <taxon>Dikarya</taxon>
        <taxon>Ascomycota</taxon>
        <taxon>Pezizomycotina</taxon>
        <taxon>Dothideomycetes</taxon>
        <taxon>Dothideomycetes incertae sedis</taxon>
        <taxon>Botryosphaeriales</taxon>
        <taxon>Phyllostictaceae</taxon>
        <taxon>Phyllosticta</taxon>
    </lineage>
</organism>
<dbReference type="PANTHER" id="PTHR12911">
    <property type="entry name" value="SAD1/UNC-84-LIKE PROTEIN-RELATED"/>
    <property type="match status" value="1"/>
</dbReference>
<evidence type="ECO:0000259" key="7">
    <source>
        <dbReference type="PROSITE" id="PS51469"/>
    </source>
</evidence>
<feature type="region of interest" description="Disordered" evidence="5">
    <location>
        <begin position="1"/>
        <end position="177"/>
    </location>
</feature>
<feature type="compositionally biased region" description="Low complexity" evidence="5">
    <location>
        <begin position="142"/>
        <end position="161"/>
    </location>
</feature>
<protein>
    <recommendedName>
        <fullName evidence="7">SUN domain-containing protein</fullName>
    </recommendedName>
</protein>
<dbReference type="PANTHER" id="PTHR12911:SF8">
    <property type="entry name" value="KLAROID PROTEIN-RELATED"/>
    <property type="match status" value="1"/>
</dbReference>
<evidence type="ECO:0000256" key="6">
    <source>
        <dbReference type="SAM" id="Phobius"/>
    </source>
</evidence>
<feature type="compositionally biased region" description="Polar residues" evidence="5">
    <location>
        <begin position="28"/>
        <end position="37"/>
    </location>
</feature>
<feature type="compositionally biased region" description="Polar residues" evidence="5">
    <location>
        <begin position="195"/>
        <end position="204"/>
    </location>
</feature>
<dbReference type="PROSITE" id="PS51469">
    <property type="entry name" value="SUN"/>
    <property type="match status" value="1"/>
</dbReference>
<feature type="compositionally biased region" description="Low complexity" evidence="5">
    <location>
        <begin position="109"/>
        <end position="127"/>
    </location>
</feature>
<evidence type="ECO:0000256" key="4">
    <source>
        <dbReference type="ARBA" id="ARBA00023136"/>
    </source>
</evidence>
<feature type="compositionally biased region" description="Basic and acidic residues" evidence="5">
    <location>
        <begin position="1"/>
        <end position="12"/>
    </location>
</feature>
<keyword evidence="2 6" id="KW-0812">Transmembrane</keyword>
<dbReference type="Proteomes" id="UP001365128">
    <property type="component" value="Unassembled WGS sequence"/>
</dbReference>
<evidence type="ECO:0000313" key="9">
    <source>
        <dbReference type="Proteomes" id="UP001365128"/>
    </source>
</evidence>
<evidence type="ECO:0000256" key="3">
    <source>
        <dbReference type="ARBA" id="ARBA00022989"/>
    </source>
</evidence>
<gene>
    <name evidence="8" type="ORF">IWX46DRAFT_641757</name>
</gene>
<name>A0ABR1M6L6_9PEZI</name>
<feature type="compositionally biased region" description="Polar residues" evidence="5">
    <location>
        <begin position="54"/>
        <end position="79"/>
    </location>
</feature>